<evidence type="ECO:0000256" key="11">
    <source>
        <dbReference type="ARBA" id="ARBA00061004"/>
    </source>
</evidence>
<keyword evidence="10 13" id="KW-0143">Chaperone</keyword>
<dbReference type="HAMAP" id="MF_01152">
    <property type="entry name" value="DnaJ"/>
    <property type="match status" value="1"/>
</dbReference>
<name>A0A1F4SPM1_UNCSA</name>
<dbReference type="PANTHER" id="PTHR43096:SF48">
    <property type="entry name" value="CHAPERONE PROTEIN DNAJ"/>
    <property type="match status" value="1"/>
</dbReference>
<dbReference type="GO" id="GO:0006260">
    <property type="term" value="P:DNA replication"/>
    <property type="evidence" value="ECO:0007669"/>
    <property type="project" value="UniProtKB-KW"/>
</dbReference>
<dbReference type="GO" id="GO:0042026">
    <property type="term" value="P:protein refolding"/>
    <property type="evidence" value="ECO:0007669"/>
    <property type="project" value="TreeGrafter"/>
</dbReference>
<keyword evidence="5 13" id="KW-0479">Metal-binding</keyword>
<dbReference type="GO" id="GO:0005524">
    <property type="term" value="F:ATP binding"/>
    <property type="evidence" value="ECO:0007669"/>
    <property type="project" value="InterPro"/>
</dbReference>
<evidence type="ECO:0000256" key="1">
    <source>
        <dbReference type="ARBA" id="ARBA00004496"/>
    </source>
</evidence>
<feature type="binding site" evidence="13">
    <location>
        <position position="167"/>
    </location>
    <ligand>
        <name>Zn(2+)</name>
        <dbReference type="ChEBI" id="CHEBI:29105"/>
        <label>2</label>
    </ligand>
</feature>
<gene>
    <name evidence="13" type="primary">dnaJ</name>
    <name evidence="17" type="ORF">A2310_01785</name>
</gene>
<evidence type="ECO:0000256" key="13">
    <source>
        <dbReference type="HAMAP-Rule" id="MF_01152"/>
    </source>
</evidence>
<evidence type="ECO:0000256" key="7">
    <source>
        <dbReference type="ARBA" id="ARBA00022771"/>
    </source>
</evidence>
<feature type="repeat" description="CXXCXGXG motif" evidence="13">
    <location>
        <begin position="150"/>
        <end position="157"/>
    </location>
</feature>
<dbReference type="Gene3D" id="1.10.287.110">
    <property type="entry name" value="DnaJ domain"/>
    <property type="match status" value="1"/>
</dbReference>
<comment type="cofactor">
    <cofactor evidence="13">
        <name>Zn(2+)</name>
        <dbReference type="ChEBI" id="CHEBI:29105"/>
    </cofactor>
    <text evidence="13">Binds 2 Zn(2+) ions per monomer.</text>
</comment>
<dbReference type="InterPro" id="IPR018253">
    <property type="entry name" value="DnaJ_domain_CS"/>
</dbReference>
<dbReference type="PROSITE" id="PS51188">
    <property type="entry name" value="ZF_CR"/>
    <property type="match status" value="1"/>
</dbReference>
<evidence type="ECO:0000256" key="4">
    <source>
        <dbReference type="ARBA" id="ARBA00022705"/>
    </source>
</evidence>
<evidence type="ECO:0000256" key="12">
    <source>
        <dbReference type="ARBA" id="ARBA00067609"/>
    </source>
</evidence>
<feature type="binding site" evidence="13">
    <location>
        <position position="170"/>
    </location>
    <ligand>
        <name>Zn(2+)</name>
        <dbReference type="ChEBI" id="CHEBI:29105"/>
        <label>2</label>
    </ligand>
</feature>
<dbReference type="InterPro" id="IPR001623">
    <property type="entry name" value="DnaJ_domain"/>
</dbReference>
<sequence>MANKDYYNLLGVSKNASQDEIKKAFRSAARKHHPDVNKESGSAEKFKEINEAYQVLGDPQKRQHYDQFGSGGFDAGGAGGFSDFDVGGGFSDFNGFGDIFDMFFGGTRGRTTSHSGRQDGADLRYDIEITLEEAFLGVEKEIEITHLVACHICKGSGVKAGTTTSKCSSCNGAGQVRRTQRTPLGAFTQVSTCPTCHGTGTINSSPCHICSGSGRERSKHKIKIKMPQGIESGYRLRVGGAGDAGIKGGAPGDLYVFINVKTSPIFEREGADLYQKKNISFAQAALGSEVEVKTIDGKAILKIPQGTQTGSMFRFQEKGMHYVGSRRRGDFIVVVEVETPKALTNEQKELLKKFGELRKEL</sequence>
<accession>A0A1F4SPM1</accession>
<dbReference type="GO" id="GO:0031072">
    <property type="term" value="F:heat shock protein binding"/>
    <property type="evidence" value="ECO:0007669"/>
    <property type="project" value="InterPro"/>
</dbReference>
<evidence type="ECO:0000256" key="9">
    <source>
        <dbReference type="ARBA" id="ARBA00023016"/>
    </source>
</evidence>
<evidence type="ECO:0000259" key="15">
    <source>
        <dbReference type="PROSITE" id="PS50076"/>
    </source>
</evidence>
<evidence type="ECO:0000259" key="16">
    <source>
        <dbReference type="PROSITE" id="PS51188"/>
    </source>
</evidence>
<dbReference type="STRING" id="1802579.A2310_01785"/>
<feature type="zinc finger region" description="CR-type" evidence="14">
    <location>
        <begin position="137"/>
        <end position="219"/>
    </location>
</feature>
<dbReference type="EMBL" id="MEUB01000029">
    <property type="protein sequence ID" value="OGC22375.1"/>
    <property type="molecule type" value="Genomic_DNA"/>
</dbReference>
<dbReference type="SUPFAM" id="SSF57938">
    <property type="entry name" value="DnaJ/Hsp40 cysteine-rich domain"/>
    <property type="match status" value="1"/>
</dbReference>
<evidence type="ECO:0000256" key="6">
    <source>
        <dbReference type="ARBA" id="ARBA00022737"/>
    </source>
</evidence>
<dbReference type="PROSITE" id="PS50076">
    <property type="entry name" value="DNAJ_2"/>
    <property type="match status" value="1"/>
</dbReference>
<dbReference type="NCBIfam" id="NF008035">
    <property type="entry name" value="PRK10767.1"/>
    <property type="match status" value="1"/>
</dbReference>
<dbReference type="Pfam" id="PF01556">
    <property type="entry name" value="DnaJ_C"/>
    <property type="match status" value="1"/>
</dbReference>
<dbReference type="GO" id="GO:0005737">
    <property type="term" value="C:cytoplasm"/>
    <property type="evidence" value="ECO:0007669"/>
    <property type="project" value="UniProtKB-SubCell"/>
</dbReference>
<evidence type="ECO:0000313" key="18">
    <source>
        <dbReference type="Proteomes" id="UP000178417"/>
    </source>
</evidence>
<feature type="binding site" evidence="13">
    <location>
        <position position="196"/>
    </location>
    <ligand>
        <name>Zn(2+)</name>
        <dbReference type="ChEBI" id="CHEBI:29105"/>
        <label>2</label>
    </ligand>
</feature>
<protein>
    <recommendedName>
        <fullName evidence="12 13">Chaperone protein DnaJ</fullName>
    </recommendedName>
</protein>
<keyword evidence="3 13" id="KW-0963">Cytoplasm</keyword>
<comment type="domain">
    <text evidence="13">The J domain is necessary and sufficient to stimulate DnaK ATPase activity. Zinc center 1 plays an important role in the autonomous, DnaK-independent chaperone activity of DnaJ. Zinc center 2 is essential for interaction with DnaK and for DnaJ activity.</text>
</comment>
<dbReference type="CDD" id="cd06257">
    <property type="entry name" value="DnaJ"/>
    <property type="match status" value="1"/>
</dbReference>
<dbReference type="GO" id="GO:0051082">
    <property type="term" value="F:unfolded protein binding"/>
    <property type="evidence" value="ECO:0007669"/>
    <property type="project" value="UniProtKB-UniRule"/>
</dbReference>
<evidence type="ECO:0000256" key="8">
    <source>
        <dbReference type="ARBA" id="ARBA00022833"/>
    </source>
</evidence>
<feature type="domain" description="J" evidence="15">
    <location>
        <begin position="5"/>
        <end position="69"/>
    </location>
</feature>
<dbReference type="SUPFAM" id="SSF49493">
    <property type="entry name" value="HSP40/DnaJ peptide-binding domain"/>
    <property type="match status" value="2"/>
</dbReference>
<dbReference type="Pfam" id="PF00684">
    <property type="entry name" value="DnaJ_CXXCXGXG"/>
    <property type="match status" value="1"/>
</dbReference>
<evidence type="ECO:0000313" key="17">
    <source>
        <dbReference type="EMBL" id="OGC22375.1"/>
    </source>
</evidence>
<feature type="repeat" description="CXXCXGXG motif" evidence="13">
    <location>
        <begin position="193"/>
        <end position="200"/>
    </location>
</feature>
<reference evidence="17 18" key="1">
    <citation type="journal article" date="2016" name="Nat. Commun.">
        <title>Thousands of microbial genomes shed light on interconnected biogeochemical processes in an aquifer system.</title>
        <authorList>
            <person name="Anantharaman K."/>
            <person name="Brown C.T."/>
            <person name="Hug L.A."/>
            <person name="Sharon I."/>
            <person name="Castelle C.J."/>
            <person name="Probst A.J."/>
            <person name="Thomas B.C."/>
            <person name="Singh A."/>
            <person name="Wilkins M.J."/>
            <person name="Karaoz U."/>
            <person name="Brodie E.L."/>
            <person name="Williams K.H."/>
            <person name="Hubbard S.S."/>
            <person name="Banfield J.F."/>
        </authorList>
    </citation>
    <scope>NUCLEOTIDE SEQUENCE [LARGE SCALE GENOMIC DNA]</scope>
</reference>
<keyword evidence="6 13" id="KW-0677">Repeat</keyword>
<feature type="binding site" evidence="13">
    <location>
        <position position="153"/>
    </location>
    <ligand>
        <name>Zn(2+)</name>
        <dbReference type="ChEBI" id="CHEBI:29105"/>
        <label>1</label>
    </ligand>
</feature>
<comment type="subcellular location">
    <subcellularLocation>
        <location evidence="1 13">Cytoplasm</location>
    </subcellularLocation>
</comment>
<dbReference type="InterPro" id="IPR008971">
    <property type="entry name" value="HSP40/DnaJ_pept-bd"/>
</dbReference>
<dbReference type="SUPFAM" id="SSF46565">
    <property type="entry name" value="Chaperone J-domain"/>
    <property type="match status" value="1"/>
</dbReference>
<dbReference type="PROSITE" id="PS00636">
    <property type="entry name" value="DNAJ_1"/>
    <property type="match status" value="1"/>
</dbReference>
<evidence type="ECO:0000256" key="5">
    <source>
        <dbReference type="ARBA" id="ARBA00022723"/>
    </source>
</evidence>
<dbReference type="CDD" id="cd10719">
    <property type="entry name" value="DnaJ_zf"/>
    <property type="match status" value="1"/>
</dbReference>
<comment type="function">
    <text evidence="13">Participates actively in the response to hyperosmotic and heat shock by preventing the aggregation of stress-denatured proteins and by disaggregating proteins, also in an autonomous, DnaK-independent fashion. Unfolded proteins bind initially to DnaJ; upon interaction with the DnaJ-bound protein, DnaK hydrolyzes its bound ATP, resulting in the formation of a stable complex. GrpE releases ADP from DnaK; ATP binding to DnaK triggers the release of the substrate protein, thus completing the reaction cycle. Several rounds of ATP-dependent interactions between DnaJ, DnaK and GrpE are required for fully efficient folding. Also involved, together with DnaK and GrpE, in the DNA replication of plasmids through activation of initiation proteins.</text>
</comment>
<evidence type="ECO:0000256" key="3">
    <source>
        <dbReference type="ARBA" id="ARBA00022490"/>
    </source>
</evidence>
<dbReference type="InterPro" id="IPR001305">
    <property type="entry name" value="HSP_DnaJ_Cys-rich_dom"/>
</dbReference>
<feature type="domain" description="CR-type" evidence="16">
    <location>
        <begin position="137"/>
        <end position="219"/>
    </location>
</feature>
<proteinExistence type="inferred from homology"/>
<evidence type="ECO:0000256" key="2">
    <source>
        <dbReference type="ARBA" id="ARBA00011738"/>
    </source>
</evidence>
<dbReference type="Gene3D" id="2.10.230.10">
    <property type="entry name" value="Heat shock protein DnaJ, cysteine-rich domain"/>
    <property type="match status" value="1"/>
</dbReference>
<keyword evidence="4 13" id="KW-0235">DNA replication</keyword>
<dbReference type="FunFam" id="1.10.287.110:FF:000031">
    <property type="entry name" value="Molecular chaperone DnaJ"/>
    <property type="match status" value="1"/>
</dbReference>
<feature type="repeat" description="CXXCXGXG motif" evidence="13">
    <location>
        <begin position="167"/>
        <end position="174"/>
    </location>
</feature>
<dbReference type="Gene3D" id="2.60.260.20">
    <property type="entry name" value="Urease metallochaperone UreE, N-terminal domain"/>
    <property type="match status" value="2"/>
</dbReference>
<feature type="binding site" evidence="13">
    <location>
        <position position="210"/>
    </location>
    <ligand>
        <name>Zn(2+)</name>
        <dbReference type="ChEBI" id="CHEBI:29105"/>
        <label>1</label>
    </ligand>
</feature>
<dbReference type="InterPro" id="IPR036410">
    <property type="entry name" value="HSP_DnaJ_Cys-rich_dom_sf"/>
</dbReference>
<feature type="repeat" description="CXXCXGXG motif" evidence="13">
    <location>
        <begin position="207"/>
        <end position="214"/>
    </location>
</feature>
<dbReference type="GO" id="GO:0008270">
    <property type="term" value="F:zinc ion binding"/>
    <property type="evidence" value="ECO:0007669"/>
    <property type="project" value="UniProtKB-UniRule"/>
</dbReference>
<keyword evidence="7 13" id="KW-0863">Zinc-finger</keyword>
<comment type="similarity">
    <text evidence="11 13">Belongs to the DnaJ family.</text>
</comment>
<dbReference type="InterPro" id="IPR002939">
    <property type="entry name" value="DnaJ_C"/>
</dbReference>
<dbReference type="NCBIfam" id="TIGR02349">
    <property type="entry name" value="DnaJ_bact"/>
    <property type="match status" value="1"/>
</dbReference>
<feature type="binding site" evidence="13">
    <location>
        <position position="207"/>
    </location>
    <ligand>
        <name>Zn(2+)</name>
        <dbReference type="ChEBI" id="CHEBI:29105"/>
        <label>1</label>
    </ligand>
</feature>
<dbReference type="FunFam" id="2.60.260.20:FF:000004">
    <property type="entry name" value="Molecular chaperone DnaJ"/>
    <property type="match status" value="1"/>
</dbReference>
<organism evidence="17 18">
    <name type="scientific">candidate division WOR-1 bacterium RIFOXYB2_FULL_37_13</name>
    <dbReference type="NCBI Taxonomy" id="1802579"/>
    <lineage>
        <taxon>Bacteria</taxon>
        <taxon>Bacillati</taxon>
        <taxon>Saganbacteria</taxon>
    </lineage>
</organism>
<dbReference type="InterPro" id="IPR036869">
    <property type="entry name" value="J_dom_sf"/>
</dbReference>
<evidence type="ECO:0000256" key="14">
    <source>
        <dbReference type="PROSITE-ProRule" id="PRU00546"/>
    </source>
</evidence>
<evidence type="ECO:0000256" key="10">
    <source>
        <dbReference type="ARBA" id="ARBA00023186"/>
    </source>
</evidence>
<dbReference type="GO" id="GO:0009408">
    <property type="term" value="P:response to heat"/>
    <property type="evidence" value="ECO:0007669"/>
    <property type="project" value="InterPro"/>
</dbReference>
<feature type="binding site" evidence="13">
    <location>
        <position position="150"/>
    </location>
    <ligand>
        <name>Zn(2+)</name>
        <dbReference type="ChEBI" id="CHEBI:29105"/>
        <label>1</label>
    </ligand>
</feature>
<dbReference type="SMART" id="SM00271">
    <property type="entry name" value="DnaJ"/>
    <property type="match status" value="1"/>
</dbReference>
<dbReference type="PRINTS" id="PR00625">
    <property type="entry name" value="JDOMAIN"/>
</dbReference>
<dbReference type="Pfam" id="PF00226">
    <property type="entry name" value="DnaJ"/>
    <property type="match status" value="1"/>
</dbReference>
<dbReference type="Proteomes" id="UP000178417">
    <property type="component" value="Unassembled WGS sequence"/>
</dbReference>
<dbReference type="InterPro" id="IPR012724">
    <property type="entry name" value="DnaJ"/>
</dbReference>
<dbReference type="AlphaFoldDB" id="A0A1F4SPM1"/>
<keyword evidence="8 13" id="KW-0862">Zinc</keyword>
<feature type="binding site" evidence="13">
    <location>
        <position position="193"/>
    </location>
    <ligand>
        <name>Zn(2+)</name>
        <dbReference type="ChEBI" id="CHEBI:29105"/>
        <label>2</label>
    </ligand>
</feature>
<comment type="caution">
    <text evidence="17">The sequence shown here is derived from an EMBL/GenBank/DDBJ whole genome shotgun (WGS) entry which is preliminary data.</text>
</comment>
<dbReference type="CDD" id="cd10747">
    <property type="entry name" value="DnaJ_C"/>
    <property type="match status" value="1"/>
</dbReference>
<dbReference type="PANTHER" id="PTHR43096">
    <property type="entry name" value="DNAJ HOMOLOG 1, MITOCHONDRIAL-RELATED"/>
    <property type="match status" value="1"/>
</dbReference>
<dbReference type="FunFam" id="2.10.230.10:FF:000002">
    <property type="entry name" value="Molecular chaperone DnaJ"/>
    <property type="match status" value="1"/>
</dbReference>
<comment type="subunit">
    <text evidence="2 13">Homodimer.</text>
</comment>
<keyword evidence="9 13" id="KW-0346">Stress response</keyword>